<reference evidence="15 16" key="1">
    <citation type="submission" date="2021-11" db="EMBL/GenBank/DDBJ databases">
        <authorList>
            <person name="Liang Q."/>
            <person name="Mou H."/>
            <person name="Liu Z."/>
        </authorList>
    </citation>
    <scope>NUCLEOTIDE SEQUENCE [LARGE SCALE GENOMIC DNA]</scope>
    <source>
        <strain evidence="15 16">CHU3</strain>
    </source>
</reference>
<dbReference type="NCBIfam" id="TIGR01783">
    <property type="entry name" value="TonB-siderophor"/>
    <property type="match status" value="1"/>
</dbReference>
<dbReference type="PROSITE" id="PS52016">
    <property type="entry name" value="TONB_DEPENDENT_REC_3"/>
    <property type="match status" value="1"/>
</dbReference>
<dbReference type="InterPro" id="IPR010105">
    <property type="entry name" value="TonB_sidphr_rcpt"/>
</dbReference>
<feature type="signal peptide" evidence="12">
    <location>
        <begin position="1"/>
        <end position="25"/>
    </location>
</feature>
<evidence type="ECO:0000256" key="3">
    <source>
        <dbReference type="ARBA" id="ARBA00022448"/>
    </source>
</evidence>
<evidence type="ECO:0000256" key="1">
    <source>
        <dbReference type="ARBA" id="ARBA00004571"/>
    </source>
</evidence>
<proteinExistence type="inferred from homology"/>
<keyword evidence="4 10" id="KW-1134">Transmembrane beta strand</keyword>
<evidence type="ECO:0000259" key="14">
    <source>
        <dbReference type="Pfam" id="PF07715"/>
    </source>
</evidence>
<comment type="similarity">
    <text evidence="2 10 11">Belongs to the TonB-dependent receptor family.</text>
</comment>
<dbReference type="Pfam" id="PF07715">
    <property type="entry name" value="Plug"/>
    <property type="match status" value="1"/>
</dbReference>
<dbReference type="Gene3D" id="2.170.130.10">
    <property type="entry name" value="TonB-dependent receptor, plug domain"/>
    <property type="match status" value="1"/>
</dbReference>
<keyword evidence="9 10" id="KW-0998">Cell outer membrane</keyword>
<evidence type="ECO:0000259" key="13">
    <source>
        <dbReference type="Pfam" id="PF00593"/>
    </source>
</evidence>
<evidence type="ECO:0000313" key="15">
    <source>
        <dbReference type="EMBL" id="MCV2370122.1"/>
    </source>
</evidence>
<evidence type="ECO:0000256" key="9">
    <source>
        <dbReference type="ARBA" id="ARBA00023237"/>
    </source>
</evidence>
<keyword evidence="7 10" id="KW-0472">Membrane</keyword>
<accession>A0ABT2YJE9</accession>
<dbReference type="CDD" id="cd01347">
    <property type="entry name" value="ligand_gated_channel"/>
    <property type="match status" value="1"/>
</dbReference>
<dbReference type="InterPro" id="IPR036942">
    <property type="entry name" value="Beta-barrel_TonB_sf"/>
</dbReference>
<evidence type="ECO:0000256" key="11">
    <source>
        <dbReference type="RuleBase" id="RU003357"/>
    </source>
</evidence>
<dbReference type="SUPFAM" id="SSF56935">
    <property type="entry name" value="Porins"/>
    <property type="match status" value="1"/>
</dbReference>
<dbReference type="Pfam" id="PF00593">
    <property type="entry name" value="TonB_dep_Rec_b-barrel"/>
    <property type="match status" value="1"/>
</dbReference>
<keyword evidence="3 10" id="KW-0813">Transport</keyword>
<dbReference type="Gene3D" id="2.40.170.20">
    <property type="entry name" value="TonB-dependent receptor, beta-barrel domain"/>
    <property type="match status" value="1"/>
</dbReference>
<dbReference type="InterPro" id="IPR037066">
    <property type="entry name" value="Plug_dom_sf"/>
</dbReference>
<feature type="domain" description="TonB-dependent receptor plug" evidence="14">
    <location>
        <begin position="54"/>
        <end position="151"/>
    </location>
</feature>
<feature type="domain" description="TonB-dependent receptor-like beta-barrel" evidence="13">
    <location>
        <begin position="225"/>
        <end position="681"/>
    </location>
</feature>
<keyword evidence="8 15" id="KW-0675">Receptor</keyword>
<evidence type="ECO:0000256" key="10">
    <source>
        <dbReference type="PROSITE-ProRule" id="PRU01360"/>
    </source>
</evidence>
<feature type="chain" id="PRO_5045956981" evidence="12">
    <location>
        <begin position="26"/>
        <end position="715"/>
    </location>
</feature>
<evidence type="ECO:0000256" key="12">
    <source>
        <dbReference type="SAM" id="SignalP"/>
    </source>
</evidence>
<evidence type="ECO:0000256" key="2">
    <source>
        <dbReference type="ARBA" id="ARBA00009810"/>
    </source>
</evidence>
<organism evidence="15 16">
    <name type="scientific">Roseateles oligotrophus</name>
    <dbReference type="NCBI Taxonomy" id="1769250"/>
    <lineage>
        <taxon>Bacteria</taxon>
        <taxon>Pseudomonadati</taxon>
        <taxon>Pseudomonadota</taxon>
        <taxon>Betaproteobacteria</taxon>
        <taxon>Burkholderiales</taxon>
        <taxon>Sphaerotilaceae</taxon>
        <taxon>Roseateles</taxon>
    </lineage>
</organism>
<dbReference type="PANTHER" id="PTHR32552">
    <property type="entry name" value="FERRICHROME IRON RECEPTOR-RELATED"/>
    <property type="match status" value="1"/>
</dbReference>
<evidence type="ECO:0000256" key="6">
    <source>
        <dbReference type="ARBA" id="ARBA00023077"/>
    </source>
</evidence>
<evidence type="ECO:0000256" key="7">
    <source>
        <dbReference type="ARBA" id="ARBA00023136"/>
    </source>
</evidence>
<comment type="caution">
    <text evidence="15">The sequence shown here is derived from an EMBL/GenBank/DDBJ whole genome shotgun (WGS) entry which is preliminary data.</text>
</comment>
<evidence type="ECO:0000256" key="8">
    <source>
        <dbReference type="ARBA" id="ARBA00023170"/>
    </source>
</evidence>
<dbReference type="InterPro" id="IPR039426">
    <property type="entry name" value="TonB-dep_rcpt-like"/>
</dbReference>
<dbReference type="EMBL" id="JAJIRN010000008">
    <property type="protein sequence ID" value="MCV2370122.1"/>
    <property type="molecule type" value="Genomic_DNA"/>
</dbReference>
<protein>
    <submittedName>
        <fullName evidence="15">TonB-dependent siderophore receptor</fullName>
    </submittedName>
</protein>
<sequence>MTTTISKKSLLAAAAGFICGASAWAQSPLPTVSVSGRSADMPAQVGGFGEVPVAKLPMQLSLISSERLLDAGINALSGLTALDASVGDAYNSTGYVSYLKIRGFDLDNRFNYRRDGLPINAETALALGNKASVEILKGSSGIQAGTSSPGGLVNMIVKRPTAQPMTVLCFALSERGTAEAALDWSQRFGEAQAFGLRINAAAAELKPQLRDAEGRSHLLAMAADWRLSPDTLVEAEFELNKQSQPSQPGMSMLGDKLPDAKDFDPHINLNNQSWSQPVVFDNSHASLRVTQKLGADWRAQAHLGVQRLKADDRLAYAYGCTAADGNYYADRYCPDGSFDMYDYRSENERRNSEALDLSLAGKLMTGGITHHINTGVLLSRFNSRFQKQAYNWAGTGTIDGKAITIADPSLTDENTNRDERSNEFYLRDAMQLGASWQAWAGLRHTRLERDSVRTNGSRATSYAQSVTTPWLGLSYAINSQLTAYASWGEGVESEVTPNRKRYGDAAGRALPALTSRQIEAGLKSGSKLVDWSLNWFDISRPKWADLGECSDSKPGSCVRRADGSASHQGLEAQADLKWAGGGLLASAMQLKARREGSADAANNGLRPENVAERSLRLQARHDIAALSGLQLQAGLAYEGPRAVLADNSVFIPGWTRLDAGARLEQAFGRQMLVWRVGVDNLANKRAWKESPFQFGHVYLYPLAPRTFRASLEYHL</sequence>
<dbReference type="RefSeq" id="WP_263572700.1">
    <property type="nucleotide sequence ID" value="NZ_JAJIRN010000008.1"/>
</dbReference>
<keyword evidence="16" id="KW-1185">Reference proteome</keyword>
<keyword evidence="12" id="KW-0732">Signal</keyword>
<dbReference type="InterPro" id="IPR000531">
    <property type="entry name" value="Beta-barrel_TonB"/>
</dbReference>
<dbReference type="Proteomes" id="UP001209701">
    <property type="component" value="Unassembled WGS sequence"/>
</dbReference>
<evidence type="ECO:0000256" key="4">
    <source>
        <dbReference type="ARBA" id="ARBA00022452"/>
    </source>
</evidence>
<dbReference type="PANTHER" id="PTHR32552:SF83">
    <property type="entry name" value="BLR3904 PROTEIN"/>
    <property type="match status" value="1"/>
</dbReference>
<keyword evidence="6 11" id="KW-0798">TonB box</keyword>
<name>A0ABT2YJE9_9BURK</name>
<keyword evidence="5 10" id="KW-0812">Transmembrane</keyword>
<gene>
    <name evidence="15" type="ORF">LNV07_18745</name>
</gene>
<evidence type="ECO:0000313" key="16">
    <source>
        <dbReference type="Proteomes" id="UP001209701"/>
    </source>
</evidence>
<evidence type="ECO:0000256" key="5">
    <source>
        <dbReference type="ARBA" id="ARBA00022692"/>
    </source>
</evidence>
<comment type="subcellular location">
    <subcellularLocation>
        <location evidence="1 10">Cell outer membrane</location>
        <topology evidence="1 10">Multi-pass membrane protein</topology>
    </subcellularLocation>
</comment>
<dbReference type="InterPro" id="IPR012910">
    <property type="entry name" value="Plug_dom"/>
</dbReference>